<feature type="domain" description="Right handed beta helix" evidence="2">
    <location>
        <begin position="370"/>
        <end position="557"/>
    </location>
</feature>
<keyword evidence="4" id="KW-1185">Reference proteome</keyword>
<sequence length="664" mass="72514">MAIFRTRTRAGVVTQAAVAIGLSVAAVPSPAAALPAQTATPTQLYVAPWGKDSWPGTLDRPFATPARAQQAVRGRAPRMTSDLVVNLRGGTYHLKAPLRLSEAAEDSGRGGHRVIYQAYGHGTPQQERVTISGGRQISGWRQDQRLRGFWRADVGGLETRQLYVEDRRATRLTSDGTGFPGTLKATRTGYVTTSTVPRTWRNPGDIEFVYRSGFVEGRCGVAGVSGSARRTTITMDQPCWDLAQELYEGVELLEAPNSVENSPSFAPKPGSWYLDRSRPGHHEVLYFPRPGEDMRRARVVAPVLENLVTGTGRPGRPLHDIAFRGLTFAYATWLAPSEPAGFPAAWSMYLRRGKGEDARLHTVPGTVAFRTAERITFEGNRFTHLGAQALELSENSSYNVVDGNVISDVSDGGILMGVVPPDQKGINRGNRITNNWIHHIGAEYHAASGIWDTATQETTIAYNQVNDVPYTGILSGPSDDLRGIMRNNRILDNRVFATNRLLEDGGGIYLRGEQGSSFADGAVISGNAVTDSKHGDWNVGIYTDDSTNWVTVDRNTVYDYVASIGGCSEEWGNRPVQNVRYRGNFWDDAVPEWLERREFPGAWPPADEQNPEEGCGDPHRLTFTGNTLLPPRNPGPACATNTACAAVLANAGPLPSYRRRLGMP</sequence>
<comment type="caution">
    <text evidence="3">The sequence shown here is derived from an EMBL/GenBank/DDBJ whole genome shotgun (WGS) entry which is preliminary data.</text>
</comment>
<evidence type="ECO:0000313" key="4">
    <source>
        <dbReference type="Proteomes" id="UP001518140"/>
    </source>
</evidence>
<dbReference type="InterPro" id="IPR011050">
    <property type="entry name" value="Pectin_lyase_fold/virulence"/>
</dbReference>
<dbReference type="Pfam" id="PF13229">
    <property type="entry name" value="Beta_helix"/>
    <property type="match status" value="1"/>
</dbReference>
<dbReference type="Gene3D" id="2.160.20.10">
    <property type="entry name" value="Single-stranded right-handed beta-helix, Pectin lyase-like"/>
    <property type="match status" value="2"/>
</dbReference>
<dbReference type="InterPro" id="IPR006626">
    <property type="entry name" value="PbH1"/>
</dbReference>
<dbReference type="SMART" id="SM00710">
    <property type="entry name" value="PbH1"/>
    <property type="match status" value="6"/>
</dbReference>
<dbReference type="EMBL" id="JAAKZX010000157">
    <property type="protein sequence ID" value="NGO47017.1"/>
    <property type="molecule type" value="Genomic_DNA"/>
</dbReference>
<gene>
    <name evidence="3" type="ORF">G6048_34575</name>
</gene>
<evidence type="ECO:0000259" key="2">
    <source>
        <dbReference type="Pfam" id="PF13229"/>
    </source>
</evidence>
<dbReference type="Proteomes" id="UP001518140">
    <property type="component" value="Unassembled WGS sequence"/>
</dbReference>
<dbReference type="PANTHER" id="PTHR36453:SF1">
    <property type="entry name" value="RIGHT HANDED BETA HELIX DOMAIN-CONTAINING PROTEIN"/>
    <property type="match status" value="1"/>
</dbReference>
<keyword evidence="1" id="KW-0732">Signal</keyword>
<protein>
    <submittedName>
        <fullName evidence="3">Right-handed parallel beta-helix repeat-containing protein</fullName>
    </submittedName>
</protein>
<dbReference type="InterPro" id="IPR039448">
    <property type="entry name" value="Beta_helix"/>
</dbReference>
<dbReference type="PANTHER" id="PTHR36453">
    <property type="entry name" value="SECRETED PROTEIN-RELATED"/>
    <property type="match status" value="1"/>
</dbReference>
<evidence type="ECO:0000313" key="3">
    <source>
        <dbReference type="EMBL" id="NGO47017.1"/>
    </source>
</evidence>
<feature type="signal peptide" evidence="1">
    <location>
        <begin position="1"/>
        <end position="33"/>
    </location>
</feature>
<dbReference type="SUPFAM" id="SSF51126">
    <property type="entry name" value="Pectin lyase-like"/>
    <property type="match status" value="1"/>
</dbReference>
<evidence type="ECO:0000256" key="1">
    <source>
        <dbReference type="SAM" id="SignalP"/>
    </source>
</evidence>
<proteinExistence type="predicted"/>
<accession>A0ABX0E084</accession>
<dbReference type="RefSeq" id="WP_165343541.1">
    <property type="nucleotide sequence ID" value="NZ_JAAKZX010000157.1"/>
</dbReference>
<dbReference type="InterPro" id="IPR012334">
    <property type="entry name" value="Pectin_lyas_fold"/>
</dbReference>
<feature type="chain" id="PRO_5047346730" evidence="1">
    <location>
        <begin position="34"/>
        <end position="664"/>
    </location>
</feature>
<reference evidence="3 4" key="1">
    <citation type="submission" date="2020-02" db="EMBL/GenBank/DDBJ databases">
        <title>Whole-genome analyses of novel actinobacteria.</title>
        <authorList>
            <person name="Sahin N."/>
            <person name="Tokatli A."/>
        </authorList>
    </citation>
    <scope>NUCLEOTIDE SEQUENCE [LARGE SCALE GENOMIC DNA]</scope>
    <source>
        <strain evidence="3 4">YC419</strain>
    </source>
</reference>
<organism evidence="3 4">
    <name type="scientific">Streptomyces ureilyticus</name>
    <dbReference type="NCBI Taxonomy" id="1775131"/>
    <lineage>
        <taxon>Bacteria</taxon>
        <taxon>Bacillati</taxon>
        <taxon>Actinomycetota</taxon>
        <taxon>Actinomycetes</taxon>
        <taxon>Kitasatosporales</taxon>
        <taxon>Streptomycetaceae</taxon>
        <taxon>Streptomyces</taxon>
    </lineage>
</organism>
<name>A0ABX0E084_9ACTN</name>